<proteinExistence type="predicted"/>
<reference evidence="1" key="1">
    <citation type="submission" date="2012-09" db="EMBL/GenBank/DDBJ databases">
        <authorList>
            <person name="Martin A.A."/>
        </authorList>
    </citation>
    <scope>NUCLEOTIDE SEQUENCE</scope>
</reference>
<protein>
    <submittedName>
        <fullName evidence="2">Transposase</fullName>
    </submittedName>
</protein>
<accession>A0A0K0DMF7</accession>
<reference evidence="2" key="2">
    <citation type="submission" date="2017-02" db="UniProtKB">
        <authorList>
            <consortium name="WormBaseParasite"/>
        </authorList>
    </citation>
    <scope>IDENTIFICATION</scope>
</reference>
<keyword evidence="1" id="KW-1185">Reference proteome</keyword>
<dbReference type="WBParaSite" id="ACAC_0001286901-mRNA-1">
    <property type="protein sequence ID" value="ACAC_0001286901-mRNA-1"/>
    <property type="gene ID" value="ACAC_0001286901"/>
</dbReference>
<dbReference type="AlphaFoldDB" id="A0A0K0DMF7"/>
<sequence>MAAINEQDGQPYTDTILEKSGKKLRNAVTSFWDFGITITWPLARNRTGESSGTDETLTSIDRDVVNFQR</sequence>
<dbReference type="Proteomes" id="UP000035642">
    <property type="component" value="Unassembled WGS sequence"/>
</dbReference>
<evidence type="ECO:0000313" key="1">
    <source>
        <dbReference type="Proteomes" id="UP000035642"/>
    </source>
</evidence>
<organism evidence="1 2">
    <name type="scientific">Angiostrongylus cantonensis</name>
    <name type="common">Rat lungworm</name>
    <dbReference type="NCBI Taxonomy" id="6313"/>
    <lineage>
        <taxon>Eukaryota</taxon>
        <taxon>Metazoa</taxon>
        <taxon>Ecdysozoa</taxon>
        <taxon>Nematoda</taxon>
        <taxon>Chromadorea</taxon>
        <taxon>Rhabditida</taxon>
        <taxon>Rhabditina</taxon>
        <taxon>Rhabditomorpha</taxon>
        <taxon>Strongyloidea</taxon>
        <taxon>Metastrongylidae</taxon>
        <taxon>Angiostrongylus</taxon>
    </lineage>
</organism>
<name>A0A0K0DMF7_ANGCA</name>
<evidence type="ECO:0000313" key="2">
    <source>
        <dbReference type="WBParaSite" id="ACAC_0001286901-mRNA-1"/>
    </source>
</evidence>